<feature type="compositionally biased region" description="Basic residues" evidence="1">
    <location>
        <begin position="598"/>
        <end position="607"/>
    </location>
</feature>
<proteinExistence type="predicted"/>
<evidence type="ECO:0008006" key="4">
    <source>
        <dbReference type="Google" id="ProtNLM"/>
    </source>
</evidence>
<evidence type="ECO:0000313" key="3">
    <source>
        <dbReference type="Proteomes" id="UP000078559"/>
    </source>
</evidence>
<gene>
    <name evidence="2" type="ORF">VM1G_08979</name>
</gene>
<protein>
    <recommendedName>
        <fullName evidence="4">Ankyrin 2,3/unc44</fullName>
    </recommendedName>
</protein>
<feature type="region of interest" description="Disordered" evidence="1">
    <location>
        <begin position="72"/>
        <end position="102"/>
    </location>
</feature>
<dbReference type="SMR" id="A0A194WA32"/>
<organism evidence="2 3">
    <name type="scientific">Cytospora mali</name>
    <name type="common">Apple Valsa canker fungus</name>
    <name type="synonym">Valsa mali</name>
    <dbReference type="NCBI Taxonomy" id="578113"/>
    <lineage>
        <taxon>Eukaryota</taxon>
        <taxon>Fungi</taxon>
        <taxon>Dikarya</taxon>
        <taxon>Ascomycota</taxon>
        <taxon>Pezizomycotina</taxon>
        <taxon>Sordariomycetes</taxon>
        <taxon>Sordariomycetidae</taxon>
        <taxon>Diaporthales</taxon>
        <taxon>Cytosporaceae</taxon>
        <taxon>Cytospora</taxon>
    </lineage>
</organism>
<feature type="compositionally biased region" description="Polar residues" evidence="1">
    <location>
        <begin position="423"/>
        <end position="440"/>
    </location>
</feature>
<keyword evidence="3" id="KW-1185">Reference proteome</keyword>
<dbReference type="Proteomes" id="UP000078559">
    <property type="component" value="Chromosome 10"/>
</dbReference>
<evidence type="ECO:0000313" key="2">
    <source>
        <dbReference type="EMBL" id="KUI73309.1"/>
    </source>
</evidence>
<sequence length="607" mass="70488">MASEKVFASEIVAYNDEELDRYLQENGRIVSVHDPKNLPESFIQRLRDRVHNANRSRPVDLDQVSARLSQLPDNLDKWPSSDGSRTPGYTPWSWSGSEPRTPSDEKEYLVKLDHEQRFYNRLVKSGGRPWYPKEHLEDVIRNPADYRELLRHWQTGMAANRDEWRVFELQYTRWKAFRKWQAAMRTKYKDRCLSEYTQWAKMFLLNIHSYTAPVDFEFEEDPKQQDQLTTFIEYLTYECNFQSTRYAWKSHRKWYKKQWRKLVNSGVLRPHETEEFILDGSSAIQDDAELAQARGAMESARLAVVSAQQTDRNPSQPSLEAAQSKLESASQFFDSIKRRNELIDKFHMDTFNYRNNKRKAEHHAGLLQWIRDQISLIELELKQSKTAEGSTDDEMMEGQRPKRQKRSAPNELIQDEMIEGRSPNGQKNNLQFHHSPIQTSDKAETAMIRQRKKSTRDARQSSITAQPLRRSARIAARQEAAQTVVTRSGAAERKRDSGDYELRTSQKQGPPGGKRRKAGKDVIPQQVPTTRGALSRATRAQHQPPSAEDTRPFAASQHDELDVQRTGKEAGENTPENTSGRLRRRSARIRTGTSIKSDHHRVVKRRS</sequence>
<accession>A0A194WA32</accession>
<evidence type="ECO:0000256" key="1">
    <source>
        <dbReference type="SAM" id="MobiDB-lite"/>
    </source>
</evidence>
<feature type="compositionally biased region" description="Basic and acidic residues" evidence="1">
    <location>
        <begin position="557"/>
        <end position="571"/>
    </location>
</feature>
<feature type="compositionally biased region" description="Basic and acidic residues" evidence="1">
    <location>
        <begin position="490"/>
        <end position="504"/>
    </location>
</feature>
<dbReference type="EMBL" id="CM003107">
    <property type="protein sequence ID" value="KUI73309.1"/>
    <property type="molecule type" value="Genomic_DNA"/>
</dbReference>
<dbReference type="AlphaFoldDB" id="A0A194WA32"/>
<name>A0A194WA32_CYTMA</name>
<reference evidence="2" key="1">
    <citation type="submission" date="2014-12" db="EMBL/GenBank/DDBJ databases">
        <title>Genome Sequence of Valsa Canker Pathogens Uncovers a Specific Adaption of Colonization on Woody Bark.</title>
        <authorList>
            <person name="Yin Z."/>
            <person name="Liu H."/>
            <person name="Gao X."/>
            <person name="Li Z."/>
            <person name="Song N."/>
            <person name="Ke X."/>
            <person name="Dai Q."/>
            <person name="Wu Y."/>
            <person name="Sun Y."/>
            <person name="Xu J.-R."/>
            <person name="Kang Z.K."/>
            <person name="Wang L."/>
            <person name="Huang L."/>
        </authorList>
    </citation>
    <scope>NUCLEOTIDE SEQUENCE [LARGE SCALE GENOMIC DNA]</scope>
    <source>
        <strain evidence="2">03-8</strain>
    </source>
</reference>
<dbReference type="OrthoDB" id="5236268at2759"/>
<feature type="region of interest" description="Disordered" evidence="1">
    <location>
        <begin position="385"/>
        <end position="607"/>
    </location>
</feature>